<name>A0A1Y2IJ99_TRAC3</name>
<evidence type="ECO:0000313" key="2">
    <source>
        <dbReference type="Proteomes" id="UP000193067"/>
    </source>
</evidence>
<dbReference type="OrthoDB" id="10459400at2759"/>
<dbReference type="AlphaFoldDB" id="A0A1Y2IJ99"/>
<protein>
    <submittedName>
        <fullName evidence="1">Uncharacterized protein</fullName>
    </submittedName>
</protein>
<reference evidence="1 2" key="1">
    <citation type="journal article" date="2015" name="Biotechnol. Biofuels">
        <title>Enhanced degradation of softwood versus hardwood by the white-rot fungus Pycnoporus coccineus.</title>
        <authorList>
            <person name="Couturier M."/>
            <person name="Navarro D."/>
            <person name="Chevret D."/>
            <person name="Henrissat B."/>
            <person name="Piumi F."/>
            <person name="Ruiz-Duenas F.J."/>
            <person name="Martinez A.T."/>
            <person name="Grigoriev I.V."/>
            <person name="Riley R."/>
            <person name="Lipzen A."/>
            <person name="Berrin J.G."/>
            <person name="Master E.R."/>
            <person name="Rosso M.N."/>
        </authorList>
    </citation>
    <scope>NUCLEOTIDE SEQUENCE [LARGE SCALE GENOMIC DNA]</scope>
    <source>
        <strain evidence="1 2">BRFM310</strain>
    </source>
</reference>
<organism evidence="1 2">
    <name type="scientific">Trametes coccinea (strain BRFM310)</name>
    <name type="common">Pycnoporus coccineus</name>
    <dbReference type="NCBI Taxonomy" id="1353009"/>
    <lineage>
        <taxon>Eukaryota</taxon>
        <taxon>Fungi</taxon>
        <taxon>Dikarya</taxon>
        <taxon>Basidiomycota</taxon>
        <taxon>Agaricomycotina</taxon>
        <taxon>Agaricomycetes</taxon>
        <taxon>Polyporales</taxon>
        <taxon>Polyporaceae</taxon>
        <taxon>Trametes</taxon>
    </lineage>
</organism>
<keyword evidence="2" id="KW-1185">Reference proteome</keyword>
<dbReference type="EMBL" id="KZ084117">
    <property type="protein sequence ID" value="OSD00613.1"/>
    <property type="molecule type" value="Genomic_DNA"/>
</dbReference>
<accession>A0A1Y2IJ99</accession>
<gene>
    <name evidence="1" type="ORF">PYCCODRAFT_1437210</name>
</gene>
<evidence type="ECO:0000313" key="1">
    <source>
        <dbReference type="EMBL" id="OSD00613.1"/>
    </source>
</evidence>
<sequence length="123" mass="13474">MPRDAFVLAALNAVREQLPQWQTESANLFAANSAMTSKNVSFGSGGMATLAKDGYTKSKYGNIYYIIQMKKDEVPLPQVFKIYVMRPSANPAVNRTAVENAIDYFLGTESTIMTRDVVATPSA</sequence>
<dbReference type="Proteomes" id="UP000193067">
    <property type="component" value="Unassembled WGS sequence"/>
</dbReference>
<proteinExistence type="predicted"/>